<evidence type="ECO:0000259" key="5">
    <source>
        <dbReference type="SMART" id="SM00633"/>
    </source>
</evidence>
<evidence type="ECO:0000313" key="7">
    <source>
        <dbReference type="Proteomes" id="UP001207408"/>
    </source>
</evidence>
<keyword evidence="3" id="KW-0624">Polysaccharide degradation</keyword>
<dbReference type="SUPFAM" id="SSF51445">
    <property type="entry name" value="(Trans)glycosidases"/>
    <property type="match status" value="1"/>
</dbReference>
<feature type="signal peptide" evidence="4">
    <location>
        <begin position="1"/>
        <end position="22"/>
    </location>
</feature>
<gene>
    <name evidence="6" type="ORF">OM074_03000</name>
</gene>
<dbReference type="GO" id="GO:0000272">
    <property type="term" value="P:polysaccharide catabolic process"/>
    <property type="evidence" value="ECO:0007669"/>
    <property type="project" value="UniProtKB-KW"/>
</dbReference>
<feature type="chain" id="PRO_5042262096" evidence="4">
    <location>
        <begin position="23"/>
        <end position="708"/>
    </location>
</feature>
<dbReference type="CDD" id="cd02795">
    <property type="entry name" value="CBM6-CBM35-CBM36_like"/>
    <property type="match status" value="1"/>
</dbReference>
<keyword evidence="2" id="KW-0119">Carbohydrate metabolism</keyword>
<accession>A0AAE3MB36</accession>
<dbReference type="Gene3D" id="3.20.20.80">
    <property type="entry name" value="Glycosidases"/>
    <property type="match status" value="2"/>
</dbReference>
<comment type="caution">
    <text evidence="6">The sequence shown here is derived from an EMBL/GenBank/DDBJ whole genome shotgun (WGS) entry which is preliminary data.</text>
</comment>
<dbReference type="Proteomes" id="UP001207408">
    <property type="component" value="Unassembled WGS sequence"/>
</dbReference>
<evidence type="ECO:0000256" key="3">
    <source>
        <dbReference type="ARBA" id="ARBA00023326"/>
    </source>
</evidence>
<dbReference type="RefSeq" id="WP_301197797.1">
    <property type="nucleotide sequence ID" value="NZ_JAPDPI010000003.1"/>
</dbReference>
<evidence type="ECO:0000256" key="4">
    <source>
        <dbReference type="SAM" id="SignalP"/>
    </source>
</evidence>
<reference evidence="6" key="1">
    <citation type="submission" date="2022-10" db="EMBL/GenBank/DDBJ databases">
        <authorList>
            <person name="Yu W.X."/>
        </authorList>
    </citation>
    <scope>NUCLEOTIDE SEQUENCE</scope>
    <source>
        <strain evidence="6">D04</strain>
    </source>
</reference>
<dbReference type="Gene3D" id="2.60.120.260">
    <property type="entry name" value="Galactose-binding domain-like"/>
    <property type="match status" value="2"/>
</dbReference>
<sequence>MKVFDIKYLVILSSALFMFSCAKLDEEVESGIENEKPIGVIVDETLCNYDVLKSYSGDLLIGTNVSLDDLSGSNANATLLKTNFEQITPISALNSDVIMSDEGVLDFTDIDSYISRAEELGVSVYGDAIVSNFNQNDTYLNTIAASLTFQTPLFPNFVKSGVFTDGTFDGWTVNGDVSVVDYMEQPSVKMVNDGSVSSSDATSLQSPIYTVEDGAKFELTFYVLSTQEGEGRVTFTGLNTNDPEMDWMGTGTPSATFTTKIGWNKIQIQTSDFDGSGSFSFKMELGYTSNVTYYINIQGISLINLNGSVEDPDQIFLECEDAQQIGKWMIPVDDDNVSGGVYLNGIIDGDSGNSHTGTGTPSDLDNQDYQFTYTFNVHTSGTYYLWIRQRAEYPWGGDDSFFMSVDGAEYFCPGWPAWGAETNTDTWTWFKLYSSTQSEFVLDAGEHTVSIKIREGGHWFDKIYLTMLTSAPTGLGSAVMEQKDVTLDVSDDVKKTAVEKVLNGYVEDVLTNEGEKINAWTVVSNPFAEDGSVAVSSGSSVEGSFYWADYIGSDYIAQAFSTARANAASGSKLFISENGLNTNSDKLNTIVNTVNSNNDIDGVAVSLDLNLESDLDVVSDMFDVLASTGKLIFIKDFRVSSEETEEAYALQSEIYKTVVDLYKTKIPVSQQYGISLANPVSNSFGLWDSGYNRKQGYAGFVVGLGAQE</sequence>
<dbReference type="InterPro" id="IPR017853">
    <property type="entry name" value="GH"/>
</dbReference>
<dbReference type="EMBL" id="JAPDPI010000003">
    <property type="protein sequence ID" value="MCW3804576.1"/>
    <property type="molecule type" value="Genomic_DNA"/>
</dbReference>
<keyword evidence="1" id="KW-0378">Hydrolase</keyword>
<dbReference type="PROSITE" id="PS51257">
    <property type="entry name" value="PROKAR_LIPOPROTEIN"/>
    <property type="match status" value="1"/>
</dbReference>
<organism evidence="6 7">
    <name type="scientific">Plebeiibacterium marinum</name>
    <dbReference type="NCBI Taxonomy" id="2992111"/>
    <lineage>
        <taxon>Bacteria</taxon>
        <taxon>Pseudomonadati</taxon>
        <taxon>Bacteroidota</taxon>
        <taxon>Bacteroidia</taxon>
        <taxon>Marinilabiliales</taxon>
        <taxon>Marinilabiliaceae</taxon>
        <taxon>Plebeiibacterium</taxon>
    </lineage>
</organism>
<dbReference type="AlphaFoldDB" id="A0AAE3MB36"/>
<keyword evidence="4" id="KW-0732">Signal</keyword>
<evidence type="ECO:0000313" key="6">
    <source>
        <dbReference type="EMBL" id="MCW3804576.1"/>
    </source>
</evidence>
<protein>
    <submittedName>
        <fullName evidence="6">Endo-1,4-beta-xylanase</fullName>
    </submittedName>
</protein>
<proteinExistence type="predicted"/>
<dbReference type="SMART" id="SM00633">
    <property type="entry name" value="Glyco_10"/>
    <property type="match status" value="1"/>
</dbReference>
<feature type="domain" description="GH10" evidence="5">
    <location>
        <begin position="429"/>
        <end position="704"/>
    </location>
</feature>
<dbReference type="Pfam" id="PF00331">
    <property type="entry name" value="Glyco_hydro_10"/>
    <property type="match status" value="1"/>
</dbReference>
<dbReference type="InterPro" id="IPR001000">
    <property type="entry name" value="GH10_dom"/>
</dbReference>
<dbReference type="GO" id="GO:0004553">
    <property type="term" value="F:hydrolase activity, hydrolyzing O-glycosyl compounds"/>
    <property type="evidence" value="ECO:0007669"/>
    <property type="project" value="InterPro"/>
</dbReference>
<evidence type="ECO:0000256" key="1">
    <source>
        <dbReference type="ARBA" id="ARBA00022801"/>
    </source>
</evidence>
<evidence type="ECO:0000256" key="2">
    <source>
        <dbReference type="ARBA" id="ARBA00023277"/>
    </source>
</evidence>
<name>A0AAE3MB36_9BACT</name>
<keyword evidence="7" id="KW-1185">Reference proteome</keyword>